<evidence type="ECO:0000256" key="9">
    <source>
        <dbReference type="SAM" id="Coils"/>
    </source>
</evidence>
<feature type="transmembrane region" description="Helical" evidence="10">
    <location>
        <begin position="447"/>
        <end position="465"/>
    </location>
</feature>
<evidence type="ECO:0000256" key="2">
    <source>
        <dbReference type="ARBA" id="ARBA00022448"/>
    </source>
</evidence>
<dbReference type="SUPFAM" id="SSF103473">
    <property type="entry name" value="MFS general substrate transporter"/>
    <property type="match status" value="1"/>
</dbReference>
<feature type="transmembrane region" description="Helical" evidence="10">
    <location>
        <begin position="415"/>
        <end position="435"/>
    </location>
</feature>
<evidence type="ECO:0000259" key="11">
    <source>
        <dbReference type="PROSITE" id="PS50850"/>
    </source>
</evidence>
<dbReference type="Proteomes" id="UP000719412">
    <property type="component" value="Unassembled WGS sequence"/>
</dbReference>
<comment type="caution">
    <text evidence="12">The sequence shown here is derived from an EMBL/GenBank/DDBJ whole genome shotgun (WGS) entry which is preliminary data.</text>
</comment>
<comment type="subcellular location">
    <subcellularLocation>
        <location evidence="1">Cell membrane</location>
        <topology evidence="1">Multi-pass membrane protein</topology>
    </subcellularLocation>
</comment>
<accession>A0A8J6HHI8</accession>
<dbReference type="InterPro" id="IPR005829">
    <property type="entry name" value="Sugar_transporter_CS"/>
</dbReference>
<dbReference type="Pfam" id="PF00083">
    <property type="entry name" value="Sugar_tr"/>
    <property type="match status" value="1"/>
</dbReference>
<keyword evidence="13" id="KW-1185">Reference proteome</keyword>
<dbReference type="PROSITE" id="PS00217">
    <property type="entry name" value="SUGAR_TRANSPORT_2"/>
    <property type="match status" value="1"/>
</dbReference>
<dbReference type="PANTHER" id="PTHR48021:SF46">
    <property type="entry name" value="MAJOR FACILITATOR SUPERFAMILY (MFS) PROFILE DOMAIN-CONTAINING PROTEIN"/>
    <property type="match status" value="1"/>
</dbReference>
<feature type="transmembrane region" description="Helical" evidence="10">
    <location>
        <begin position="170"/>
        <end position="189"/>
    </location>
</feature>
<proteinExistence type="predicted"/>
<keyword evidence="2" id="KW-0813">Transport</keyword>
<dbReference type="InterPro" id="IPR050549">
    <property type="entry name" value="MFS_Trehalose_Transporter"/>
</dbReference>
<keyword evidence="4" id="KW-0762">Sugar transport</keyword>
<keyword evidence="6 10" id="KW-1133">Transmembrane helix</keyword>
<feature type="coiled-coil region" evidence="9">
    <location>
        <begin position="235"/>
        <end position="262"/>
    </location>
</feature>
<feature type="transmembrane region" description="Helical" evidence="10">
    <location>
        <begin position="138"/>
        <end position="158"/>
    </location>
</feature>
<dbReference type="FunFam" id="1.20.1250.20:FF:000218">
    <property type="entry name" value="facilitated trehalose transporter Tret1"/>
    <property type="match status" value="1"/>
</dbReference>
<gene>
    <name evidence="12" type="ORF">GEV33_009038</name>
</gene>
<dbReference type="InterPro" id="IPR003663">
    <property type="entry name" value="Sugar/inositol_transpt"/>
</dbReference>
<dbReference type="PROSITE" id="PS00216">
    <property type="entry name" value="SUGAR_TRANSPORT_1"/>
    <property type="match status" value="1"/>
</dbReference>
<organism evidence="12 13">
    <name type="scientific">Tenebrio molitor</name>
    <name type="common">Yellow mealworm beetle</name>
    <dbReference type="NCBI Taxonomy" id="7067"/>
    <lineage>
        <taxon>Eukaryota</taxon>
        <taxon>Metazoa</taxon>
        <taxon>Ecdysozoa</taxon>
        <taxon>Arthropoda</taxon>
        <taxon>Hexapoda</taxon>
        <taxon>Insecta</taxon>
        <taxon>Pterygota</taxon>
        <taxon>Neoptera</taxon>
        <taxon>Endopterygota</taxon>
        <taxon>Coleoptera</taxon>
        <taxon>Polyphaga</taxon>
        <taxon>Cucujiformia</taxon>
        <taxon>Tenebrionidae</taxon>
        <taxon>Tenebrio</taxon>
    </lineage>
</organism>
<dbReference type="InterPro" id="IPR005828">
    <property type="entry name" value="MFS_sugar_transport-like"/>
</dbReference>
<dbReference type="PROSITE" id="PS50850">
    <property type="entry name" value="MFS"/>
    <property type="match status" value="1"/>
</dbReference>
<evidence type="ECO:0000313" key="13">
    <source>
        <dbReference type="Proteomes" id="UP000719412"/>
    </source>
</evidence>
<protein>
    <recommendedName>
        <fullName evidence="11">Major facilitator superfamily (MFS) profile domain-containing protein</fullName>
    </recommendedName>
</protein>
<evidence type="ECO:0000313" key="12">
    <source>
        <dbReference type="EMBL" id="KAH0813753.1"/>
    </source>
</evidence>
<keyword evidence="3" id="KW-1003">Cell membrane</keyword>
<keyword evidence="7 10" id="KW-0472">Membrane</keyword>
<sequence length="493" mass="55166">MVDGSVRRWTQTSPKNLNMNSSDDKVFVRIMYFLDEMICNTSRFFLANVAIFTMGLHTGWPGPSLPKILSDEFPYDVSNEAGSYITIVGNLGTVFGGLIGSLLLDRIGRRRTMLLIALPQFISFFLIAMSYYVFELLYVARVIGGLGEGMCLSIIPLYVAEIADASIRGVLSTMISLTVICGILFVNIVGSYVPINIAALSFLVFPIIFLIAFWKMPESPYFLLMKNKPEQAECILKFLRRKSNVDEELNALEKDVKRQMSESGNFRDIFTVDTNRTALILAIGTRLVQQLTGISAFSLYIQILLSEATQVLSPQIGSSIVLFVQLIMMSLSTLFVDKWGRKPLLLASAGACFINLFIQAIYFVFKEYTNVDVSVIDWFPLVMMIIFIIVFSLGLGVVVTTVSSEVFSASIKSKAICLVNVAFALSMMGTTKFYQVTADEFGLTVPYFSFALTTFLGVLFIYFWLPETKGKTLEEIQQRLKKNKKKTEATIKI</sequence>
<feature type="domain" description="Major facilitator superfamily (MFS) profile" evidence="11">
    <location>
        <begin position="43"/>
        <end position="469"/>
    </location>
</feature>
<dbReference type="PANTHER" id="PTHR48021">
    <property type="match status" value="1"/>
</dbReference>
<dbReference type="PRINTS" id="PR00171">
    <property type="entry name" value="SUGRTRNSPORT"/>
</dbReference>
<keyword evidence="5 10" id="KW-0812">Transmembrane</keyword>
<evidence type="ECO:0000256" key="5">
    <source>
        <dbReference type="ARBA" id="ARBA00022692"/>
    </source>
</evidence>
<dbReference type="Gene3D" id="1.20.1250.20">
    <property type="entry name" value="MFS general substrate transporter like domains"/>
    <property type="match status" value="1"/>
</dbReference>
<evidence type="ECO:0000256" key="1">
    <source>
        <dbReference type="ARBA" id="ARBA00004651"/>
    </source>
</evidence>
<keyword evidence="8" id="KW-0325">Glycoprotein</keyword>
<reference evidence="12" key="1">
    <citation type="journal article" date="2020" name="J Insects Food Feed">
        <title>The yellow mealworm (Tenebrio molitor) genome: a resource for the emerging insects as food and feed industry.</title>
        <authorList>
            <person name="Eriksson T."/>
            <person name="Andere A."/>
            <person name="Kelstrup H."/>
            <person name="Emery V."/>
            <person name="Picard C."/>
        </authorList>
    </citation>
    <scope>NUCLEOTIDE SEQUENCE</scope>
    <source>
        <strain evidence="12">Stoneville</strain>
        <tissue evidence="12">Whole head</tissue>
    </source>
</reference>
<keyword evidence="9" id="KW-0175">Coiled coil</keyword>
<evidence type="ECO:0000256" key="8">
    <source>
        <dbReference type="ARBA" id="ARBA00023180"/>
    </source>
</evidence>
<reference evidence="12" key="2">
    <citation type="submission" date="2021-08" db="EMBL/GenBank/DDBJ databases">
        <authorList>
            <person name="Eriksson T."/>
        </authorList>
    </citation>
    <scope>NUCLEOTIDE SEQUENCE</scope>
    <source>
        <strain evidence="12">Stoneville</strain>
        <tissue evidence="12">Whole head</tissue>
    </source>
</reference>
<feature type="transmembrane region" description="Helical" evidence="10">
    <location>
        <begin position="113"/>
        <end position="132"/>
    </location>
</feature>
<dbReference type="InterPro" id="IPR020846">
    <property type="entry name" value="MFS_dom"/>
</dbReference>
<dbReference type="AlphaFoldDB" id="A0A8J6HHI8"/>
<feature type="transmembrane region" description="Helical" evidence="10">
    <location>
        <begin position="343"/>
        <end position="365"/>
    </location>
</feature>
<name>A0A8J6HHI8_TENMO</name>
<evidence type="ECO:0000256" key="7">
    <source>
        <dbReference type="ARBA" id="ARBA00023136"/>
    </source>
</evidence>
<dbReference type="GO" id="GO:0022857">
    <property type="term" value="F:transmembrane transporter activity"/>
    <property type="evidence" value="ECO:0007669"/>
    <property type="project" value="InterPro"/>
</dbReference>
<feature type="transmembrane region" description="Helical" evidence="10">
    <location>
        <begin position="279"/>
        <end position="304"/>
    </location>
</feature>
<evidence type="ECO:0000256" key="6">
    <source>
        <dbReference type="ARBA" id="ARBA00022989"/>
    </source>
</evidence>
<feature type="transmembrane region" description="Helical" evidence="10">
    <location>
        <begin position="316"/>
        <end position="336"/>
    </location>
</feature>
<feature type="transmembrane region" description="Helical" evidence="10">
    <location>
        <begin position="377"/>
        <end position="403"/>
    </location>
</feature>
<dbReference type="InterPro" id="IPR036259">
    <property type="entry name" value="MFS_trans_sf"/>
</dbReference>
<evidence type="ECO:0000256" key="10">
    <source>
        <dbReference type="SAM" id="Phobius"/>
    </source>
</evidence>
<feature type="transmembrane region" description="Helical" evidence="10">
    <location>
        <begin position="44"/>
        <end position="61"/>
    </location>
</feature>
<evidence type="ECO:0000256" key="3">
    <source>
        <dbReference type="ARBA" id="ARBA00022475"/>
    </source>
</evidence>
<evidence type="ECO:0000256" key="4">
    <source>
        <dbReference type="ARBA" id="ARBA00022597"/>
    </source>
</evidence>
<feature type="transmembrane region" description="Helical" evidence="10">
    <location>
        <begin position="81"/>
        <end position="104"/>
    </location>
</feature>
<dbReference type="GO" id="GO:0005886">
    <property type="term" value="C:plasma membrane"/>
    <property type="evidence" value="ECO:0007669"/>
    <property type="project" value="UniProtKB-SubCell"/>
</dbReference>
<dbReference type="EMBL" id="JABDTM020024970">
    <property type="protein sequence ID" value="KAH0813753.1"/>
    <property type="molecule type" value="Genomic_DNA"/>
</dbReference>
<feature type="transmembrane region" description="Helical" evidence="10">
    <location>
        <begin position="195"/>
        <end position="214"/>
    </location>
</feature>